<dbReference type="EMBL" id="JALAZD010000003">
    <property type="protein sequence ID" value="MCI0128762.1"/>
    <property type="molecule type" value="Genomic_DNA"/>
</dbReference>
<keyword evidence="1" id="KW-1133">Transmembrane helix</keyword>
<dbReference type="GO" id="GO:0016787">
    <property type="term" value="F:hydrolase activity"/>
    <property type="evidence" value="ECO:0007669"/>
    <property type="project" value="UniProtKB-KW"/>
</dbReference>
<dbReference type="SUPFAM" id="SSF53474">
    <property type="entry name" value="alpha/beta-Hydrolases"/>
    <property type="match status" value="1"/>
</dbReference>
<dbReference type="InterPro" id="IPR022742">
    <property type="entry name" value="Hydrolase_4"/>
</dbReference>
<gene>
    <name evidence="3" type="ORF">ML536_18165</name>
</gene>
<comment type="caution">
    <text evidence="3">The sequence shown here is derived from an EMBL/GenBank/DDBJ whole genome shotgun (WGS) entry which is preliminary data.</text>
</comment>
<dbReference type="Gene3D" id="3.40.50.1820">
    <property type="entry name" value="alpha/beta hydrolase"/>
    <property type="match status" value="1"/>
</dbReference>
<sequence length="512" mass="55287">MASEQSAASTPRYAPWNIGAGLAFALCALVAVPLVGIDVSTIFSNDDGQVTWLTLFIGVFAVGCFIWWRLVSRTHKFTLWRGAVAGTYVAVFSYPVVIALAEIFQRNWQEAGEPGTIAERLQHILLLSGLTLLTTGFAAIILMAVIGAAIAWTQGRRFPQAAALGKEQRRRRGFIRTLLRVTGTVAVVLLIALAGTFSIASIWPLDTKPLTFDPASSHPAADYPAALVAFDAVKAREAQLDLHPRCHSSLLTHGSKVKRAVIFFHGLTNCPAQIDVLGQQLFDQGYNVYIPRLPGHGMADPMTTALADLTAEQLVATTNESIDLAQGLGDEVVVAGLSAGGTMVAWSGQYRADAGNTVSIAPFFSPHVVPPWAAHAAASLMLAAPNIMVWWNPLEPFPSEEMDYAYPRYATHAVAQIMRLGQAIDDSARREAAKAQNLGLLVNDADTAVSNAFIRRVADAWRAEGREVDVENLPEARQLPHDLIDPRQADQDIAFVYPIVLQMIAGQPPPGN</sequence>
<keyword evidence="3" id="KW-0378">Hydrolase</keyword>
<protein>
    <submittedName>
        <fullName evidence="3">Alpha/beta fold hydrolase</fullName>
    </submittedName>
</protein>
<keyword evidence="1" id="KW-0812">Transmembrane</keyword>
<evidence type="ECO:0000256" key="1">
    <source>
        <dbReference type="SAM" id="Phobius"/>
    </source>
</evidence>
<keyword evidence="1" id="KW-0472">Membrane</keyword>
<accession>A0AA41QR14</accession>
<evidence type="ECO:0000313" key="4">
    <source>
        <dbReference type="Proteomes" id="UP001156140"/>
    </source>
</evidence>
<keyword evidence="4" id="KW-1185">Reference proteome</keyword>
<dbReference type="Pfam" id="PF12146">
    <property type="entry name" value="Hydrolase_4"/>
    <property type="match status" value="1"/>
</dbReference>
<feature type="transmembrane region" description="Helical" evidence="1">
    <location>
        <begin position="124"/>
        <end position="152"/>
    </location>
</feature>
<dbReference type="AlphaFoldDB" id="A0AA41QR14"/>
<organism evidence="3 4">
    <name type="scientific">Paradevosia shaoguanensis</name>
    <dbReference type="NCBI Taxonomy" id="1335043"/>
    <lineage>
        <taxon>Bacteria</taxon>
        <taxon>Pseudomonadati</taxon>
        <taxon>Pseudomonadota</taxon>
        <taxon>Alphaproteobacteria</taxon>
        <taxon>Hyphomicrobiales</taxon>
        <taxon>Devosiaceae</taxon>
        <taxon>Paradevosia</taxon>
    </lineage>
</organism>
<dbReference type="RefSeq" id="WP_281736845.1">
    <property type="nucleotide sequence ID" value="NZ_JAKETQ010000003.1"/>
</dbReference>
<feature type="transmembrane region" description="Helical" evidence="1">
    <location>
        <begin position="178"/>
        <end position="203"/>
    </location>
</feature>
<dbReference type="InterPro" id="IPR029058">
    <property type="entry name" value="AB_hydrolase_fold"/>
</dbReference>
<evidence type="ECO:0000259" key="2">
    <source>
        <dbReference type="Pfam" id="PF12146"/>
    </source>
</evidence>
<dbReference type="Proteomes" id="UP001156140">
    <property type="component" value="Unassembled WGS sequence"/>
</dbReference>
<proteinExistence type="predicted"/>
<feature type="domain" description="Serine aminopeptidase S33" evidence="2">
    <location>
        <begin position="256"/>
        <end position="390"/>
    </location>
</feature>
<evidence type="ECO:0000313" key="3">
    <source>
        <dbReference type="EMBL" id="MCI0128762.1"/>
    </source>
</evidence>
<feature type="transmembrane region" description="Helical" evidence="1">
    <location>
        <begin position="83"/>
        <end position="104"/>
    </location>
</feature>
<name>A0AA41QR14_9HYPH</name>
<reference evidence="3" key="1">
    <citation type="submission" date="2022-03" db="EMBL/GenBank/DDBJ databases">
        <title>The complete genome sequence of a Methyloterrigena soli.</title>
        <authorList>
            <person name="Zi Z."/>
        </authorList>
    </citation>
    <scope>NUCLEOTIDE SEQUENCE</scope>
    <source>
        <strain evidence="3">M48</strain>
    </source>
</reference>
<feature type="transmembrane region" description="Helical" evidence="1">
    <location>
        <begin position="21"/>
        <end position="44"/>
    </location>
</feature>
<feature type="transmembrane region" description="Helical" evidence="1">
    <location>
        <begin position="50"/>
        <end position="71"/>
    </location>
</feature>